<dbReference type="EMBL" id="FUZT01000014">
    <property type="protein sequence ID" value="SKC86363.1"/>
    <property type="molecule type" value="Genomic_DNA"/>
</dbReference>
<evidence type="ECO:0000259" key="4">
    <source>
        <dbReference type="Pfam" id="PF01515"/>
    </source>
</evidence>
<name>A0A1T5ME49_9FIRM</name>
<comment type="similarity">
    <text evidence="1">Belongs to the phosphate acetyltransferase and butyryltransferase family.</text>
</comment>
<dbReference type="InterPro" id="IPR012147">
    <property type="entry name" value="P_Ac_Bu_trans"/>
</dbReference>
<keyword evidence="3" id="KW-0012">Acyltransferase</keyword>
<dbReference type="PANTHER" id="PTHR43356">
    <property type="entry name" value="PHOSPHATE ACETYLTRANSFERASE"/>
    <property type="match status" value="1"/>
</dbReference>
<protein>
    <submittedName>
        <fullName evidence="5">Phosphate butyryltransferase</fullName>
    </submittedName>
</protein>
<reference evidence="5 6" key="1">
    <citation type="submission" date="2017-02" db="EMBL/GenBank/DDBJ databases">
        <authorList>
            <person name="Peterson S.W."/>
        </authorList>
    </citation>
    <scope>NUCLEOTIDE SEQUENCE [LARGE SCALE GENOMIC DNA]</scope>
    <source>
        <strain evidence="5 6">M1</strain>
    </source>
</reference>
<dbReference type="Proteomes" id="UP000190285">
    <property type="component" value="Unassembled WGS sequence"/>
</dbReference>
<sequence>MLKSFDEAIEKVKKVGPYTLSVAGAEDEELLKAVKKAVDMGFIKPILVGNEGKIKEIIKKVKLDNCKVINSSTSEEAALEAVKLVKKGKAQVLMKGLVNTSVYMRAVLNRQHGLRTGRLISLMAVYELPGYHKLLYCTDSGINTAPNLKQKKDILINALKAMKRMGLNNPKVAALAANEMVDEKVQATVDAAELVKMRRNNEISKCIIEGPIAFDVAFDKNAAQHKGIDSQISGDVDLLLFPNIETGNVLGKSWLHFNKAKWVGIVLGASNPVILGSRSDTAEIKINSIALGCLASSQI</sequence>
<proteinExistence type="inferred from homology"/>
<dbReference type="SUPFAM" id="SSF53659">
    <property type="entry name" value="Isocitrate/Isopropylmalate dehydrogenase-like"/>
    <property type="match status" value="1"/>
</dbReference>
<evidence type="ECO:0000256" key="1">
    <source>
        <dbReference type="ARBA" id="ARBA00005656"/>
    </source>
</evidence>
<dbReference type="Gene3D" id="3.40.718.10">
    <property type="entry name" value="Isopropylmalate Dehydrogenase"/>
    <property type="match status" value="1"/>
</dbReference>
<evidence type="ECO:0000256" key="2">
    <source>
        <dbReference type="ARBA" id="ARBA00022679"/>
    </source>
</evidence>
<dbReference type="PIRSF" id="PIRSF000428">
    <property type="entry name" value="P_Ac_trans"/>
    <property type="match status" value="1"/>
</dbReference>
<gene>
    <name evidence="5" type="ORF">SAMN02194393_04528</name>
</gene>
<dbReference type="RefSeq" id="WP_079494907.1">
    <property type="nucleotide sequence ID" value="NZ_FUZT01000014.1"/>
</dbReference>
<keyword evidence="2 5" id="KW-0808">Transferase</keyword>
<dbReference type="OrthoDB" id="9774179at2"/>
<dbReference type="NCBIfam" id="NF006045">
    <property type="entry name" value="PRK08190.1"/>
    <property type="match status" value="1"/>
</dbReference>
<dbReference type="PANTHER" id="PTHR43356:SF2">
    <property type="entry name" value="PHOSPHATE ACETYLTRANSFERASE"/>
    <property type="match status" value="1"/>
</dbReference>
<evidence type="ECO:0000256" key="3">
    <source>
        <dbReference type="ARBA" id="ARBA00023315"/>
    </source>
</evidence>
<dbReference type="InterPro" id="IPR050500">
    <property type="entry name" value="Phos_Acetyltrans/Butyryltrans"/>
</dbReference>
<organism evidence="5 6">
    <name type="scientific">Maledivibacter halophilus</name>
    <dbReference type="NCBI Taxonomy" id="36842"/>
    <lineage>
        <taxon>Bacteria</taxon>
        <taxon>Bacillati</taxon>
        <taxon>Bacillota</taxon>
        <taxon>Clostridia</taxon>
        <taxon>Peptostreptococcales</taxon>
        <taxon>Caminicellaceae</taxon>
        <taxon>Maledivibacter</taxon>
    </lineage>
</organism>
<dbReference type="STRING" id="36842.SAMN02194393_04528"/>
<dbReference type="AlphaFoldDB" id="A0A1T5ME49"/>
<accession>A0A1T5ME49</accession>
<keyword evidence="6" id="KW-1185">Reference proteome</keyword>
<dbReference type="Pfam" id="PF01515">
    <property type="entry name" value="PTA_PTB"/>
    <property type="match status" value="1"/>
</dbReference>
<evidence type="ECO:0000313" key="5">
    <source>
        <dbReference type="EMBL" id="SKC86363.1"/>
    </source>
</evidence>
<dbReference type="GO" id="GO:0016746">
    <property type="term" value="F:acyltransferase activity"/>
    <property type="evidence" value="ECO:0007669"/>
    <property type="project" value="UniProtKB-KW"/>
</dbReference>
<feature type="domain" description="Phosphate acetyl/butaryl transferase" evidence="4">
    <location>
        <begin position="77"/>
        <end position="291"/>
    </location>
</feature>
<dbReference type="InterPro" id="IPR002505">
    <property type="entry name" value="PTA_PTB"/>
</dbReference>
<evidence type="ECO:0000313" key="6">
    <source>
        <dbReference type="Proteomes" id="UP000190285"/>
    </source>
</evidence>